<keyword evidence="6" id="KW-1185">Reference proteome</keyword>
<dbReference type="Proteomes" id="UP001149074">
    <property type="component" value="Unassembled WGS sequence"/>
</dbReference>
<evidence type="ECO:0000313" key="5">
    <source>
        <dbReference type="EMBL" id="KAJ5089497.1"/>
    </source>
</evidence>
<evidence type="ECO:0000256" key="3">
    <source>
        <dbReference type="PROSITE-ProRule" id="PRU00464"/>
    </source>
</evidence>
<dbReference type="SUPFAM" id="SSF54197">
    <property type="entry name" value="HIT-like"/>
    <property type="match status" value="1"/>
</dbReference>
<dbReference type="OrthoDB" id="1915375at2759"/>
<organism evidence="5 6">
    <name type="scientific">Penicillium argentinense</name>
    <dbReference type="NCBI Taxonomy" id="1131581"/>
    <lineage>
        <taxon>Eukaryota</taxon>
        <taxon>Fungi</taxon>
        <taxon>Dikarya</taxon>
        <taxon>Ascomycota</taxon>
        <taxon>Pezizomycotina</taxon>
        <taxon>Eurotiomycetes</taxon>
        <taxon>Eurotiomycetidae</taxon>
        <taxon>Eurotiales</taxon>
        <taxon>Aspergillaceae</taxon>
        <taxon>Penicillium</taxon>
    </lineage>
</organism>
<feature type="short sequence motif" description="Histidine triad motif" evidence="2 3">
    <location>
        <begin position="122"/>
        <end position="126"/>
    </location>
</feature>
<dbReference type="Pfam" id="PF01230">
    <property type="entry name" value="HIT"/>
    <property type="match status" value="1"/>
</dbReference>
<evidence type="ECO:0000256" key="1">
    <source>
        <dbReference type="PIRSR" id="PIRSR601310-1"/>
    </source>
</evidence>
<feature type="active site" description="Tele-AMP-histidine intermediate" evidence="1">
    <location>
        <position position="124"/>
    </location>
</feature>
<feature type="domain" description="HIT" evidence="4">
    <location>
        <begin position="26"/>
        <end position="137"/>
    </location>
</feature>
<dbReference type="GO" id="GO:0009117">
    <property type="term" value="P:nucleotide metabolic process"/>
    <property type="evidence" value="ECO:0007669"/>
    <property type="project" value="TreeGrafter"/>
</dbReference>
<reference evidence="5" key="2">
    <citation type="journal article" date="2023" name="IMA Fungus">
        <title>Comparative genomic study of the Penicillium genus elucidates a diverse pangenome and 15 lateral gene transfer events.</title>
        <authorList>
            <person name="Petersen C."/>
            <person name="Sorensen T."/>
            <person name="Nielsen M.R."/>
            <person name="Sondergaard T.E."/>
            <person name="Sorensen J.L."/>
            <person name="Fitzpatrick D.A."/>
            <person name="Frisvad J.C."/>
            <person name="Nielsen K.L."/>
        </authorList>
    </citation>
    <scope>NUCLEOTIDE SEQUENCE</scope>
    <source>
        <strain evidence="5">IBT 30761</strain>
    </source>
</reference>
<dbReference type="RefSeq" id="XP_056471479.1">
    <property type="nucleotide sequence ID" value="XM_056620673.1"/>
</dbReference>
<evidence type="ECO:0000259" key="4">
    <source>
        <dbReference type="PROSITE" id="PS51084"/>
    </source>
</evidence>
<dbReference type="InterPro" id="IPR036265">
    <property type="entry name" value="HIT-like_sf"/>
</dbReference>
<comment type="caution">
    <text evidence="5">The sequence shown here is derived from an EMBL/GenBank/DDBJ whole genome shotgun (WGS) entry which is preliminary data.</text>
</comment>
<dbReference type="EMBL" id="JAPQKI010000009">
    <property type="protein sequence ID" value="KAJ5089497.1"/>
    <property type="molecule type" value="Genomic_DNA"/>
</dbReference>
<dbReference type="GeneID" id="81359652"/>
<dbReference type="InterPro" id="IPR011146">
    <property type="entry name" value="HIT-like"/>
</dbReference>
<dbReference type="Gene3D" id="3.30.428.10">
    <property type="entry name" value="HIT-like"/>
    <property type="match status" value="1"/>
</dbReference>
<sequence length="197" mass="21519">MSISCAFCNIATTNPPIPSKVPEIKPNASESSPHQTAHIILSTDHVLAFLDIMPLTRGHVLVAPRKHFETLGDMGVTAGQEMGKWLPILSRVVTKTVFGDDTDRHWNVVQNNGARAAQQVPHVHFHIIPRPATDGPQRPSFAMFGRGQRDELDDEEGERLAHAMRVELAQEVSRLGLDEGVDLGQNSALGSKGRGKL</sequence>
<protein>
    <recommendedName>
        <fullName evidence="4">HIT domain-containing protein</fullName>
    </recommendedName>
</protein>
<dbReference type="AlphaFoldDB" id="A0A9W9EWX7"/>
<dbReference type="PANTHER" id="PTHR46648:SF2">
    <property type="entry name" value="HIT DOMAIN-CONTAINING PROTEIN"/>
    <property type="match status" value="1"/>
</dbReference>
<reference evidence="5" key="1">
    <citation type="submission" date="2022-11" db="EMBL/GenBank/DDBJ databases">
        <authorList>
            <person name="Petersen C."/>
        </authorList>
    </citation>
    <scope>NUCLEOTIDE SEQUENCE</scope>
    <source>
        <strain evidence="5">IBT 30761</strain>
    </source>
</reference>
<dbReference type="PANTHER" id="PTHR46648">
    <property type="entry name" value="HIT FAMILY PROTEIN 1"/>
    <property type="match status" value="1"/>
</dbReference>
<dbReference type="PROSITE" id="PS00892">
    <property type="entry name" value="HIT_1"/>
    <property type="match status" value="1"/>
</dbReference>
<evidence type="ECO:0000256" key="2">
    <source>
        <dbReference type="PIRSR" id="PIRSR601310-3"/>
    </source>
</evidence>
<name>A0A9W9EWX7_9EURO</name>
<dbReference type="GO" id="GO:0003824">
    <property type="term" value="F:catalytic activity"/>
    <property type="evidence" value="ECO:0007669"/>
    <property type="project" value="InterPro"/>
</dbReference>
<dbReference type="PRINTS" id="PR00332">
    <property type="entry name" value="HISTRIAD"/>
</dbReference>
<evidence type="ECO:0000313" key="6">
    <source>
        <dbReference type="Proteomes" id="UP001149074"/>
    </source>
</evidence>
<gene>
    <name evidence="5" type="ORF">N7532_008181</name>
</gene>
<dbReference type="PROSITE" id="PS51084">
    <property type="entry name" value="HIT_2"/>
    <property type="match status" value="1"/>
</dbReference>
<dbReference type="InterPro" id="IPR019808">
    <property type="entry name" value="Histidine_triad_CS"/>
</dbReference>
<proteinExistence type="predicted"/>
<accession>A0A9W9EWX7</accession>
<dbReference type="InterPro" id="IPR001310">
    <property type="entry name" value="Histidine_triad_HIT"/>
</dbReference>